<dbReference type="Proteomes" id="UP000275843">
    <property type="component" value="Chromosome"/>
</dbReference>
<dbReference type="EMBL" id="CP033236">
    <property type="protein sequence ID" value="AZF70857.1"/>
    <property type="molecule type" value="Genomic_DNA"/>
</dbReference>
<evidence type="ECO:0000313" key="5">
    <source>
        <dbReference type="EMBL" id="AZF70857.1"/>
    </source>
</evidence>
<evidence type="ECO:0000313" key="9">
    <source>
        <dbReference type="EMBL" id="AZF81315.1"/>
    </source>
</evidence>
<evidence type="ECO:0000313" key="6">
    <source>
        <dbReference type="EMBL" id="AZF73477.1"/>
    </source>
</evidence>
<evidence type="ECO:0000313" key="13">
    <source>
        <dbReference type="Proteomes" id="UP000033106"/>
    </source>
</evidence>
<dbReference type="EMBL" id="CP033240">
    <property type="protein sequence ID" value="AZF81315.1"/>
    <property type="molecule type" value="Genomic_DNA"/>
</dbReference>
<organism evidence="2 11">
    <name type="scientific">Saccharolobus solfataricus</name>
    <name type="common">Sulfolobus solfataricus</name>
    <dbReference type="NCBI Taxonomy" id="2287"/>
    <lineage>
        <taxon>Archaea</taxon>
        <taxon>Thermoproteota</taxon>
        <taxon>Thermoprotei</taxon>
        <taxon>Sulfolobales</taxon>
        <taxon>Sulfolobaceae</taxon>
        <taxon>Saccharolobus</taxon>
    </lineage>
</organism>
<evidence type="ECO:0000313" key="1">
    <source>
        <dbReference type="EMBL" id="AKA73764.1"/>
    </source>
</evidence>
<dbReference type="RefSeq" id="WP_009988690.1">
    <property type="nucleotide sequence ID" value="NZ_CP011055.2"/>
</dbReference>
<dbReference type="Proteomes" id="UP000033057">
    <property type="component" value="Chromosome"/>
</dbReference>
<evidence type="ECO:0000313" key="17">
    <source>
        <dbReference type="Proteomes" id="UP000273443"/>
    </source>
</evidence>
<dbReference type="Proteomes" id="UP000273194">
    <property type="component" value="Chromosome"/>
</dbReference>
<dbReference type="KEGG" id="ssof:SULC_1486"/>
<protein>
    <submittedName>
        <fullName evidence="2">Uncharacterized protein</fullName>
    </submittedName>
</protein>
<evidence type="ECO:0000313" key="12">
    <source>
        <dbReference type="Proteomes" id="UP000033085"/>
    </source>
</evidence>
<evidence type="ECO:0000313" key="19">
    <source>
        <dbReference type="Proteomes" id="UP000278715"/>
    </source>
</evidence>
<reference evidence="2" key="3">
    <citation type="submission" date="2018-10" db="EMBL/GenBank/DDBJ databases">
        <authorList>
            <person name="McCarthy S."/>
            <person name="Gradnigo J."/>
            <person name="Johnson T."/>
            <person name="Payne S."/>
            <person name="Lipzen A."/>
            <person name="Schackwitz W."/>
            <person name="Martin J."/>
            <person name="Moriyama E."/>
            <person name="Blum P."/>
        </authorList>
    </citation>
    <scope>NUCLEOTIDE SEQUENCE</scope>
    <source>
        <strain evidence="1">SARC-B</strain>
        <strain evidence="2">SARC-C</strain>
        <strain evidence="3">SULA</strain>
    </source>
</reference>
<dbReference type="Proteomes" id="UP000033085">
    <property type="component" value="Chromosome"/>
</dbReference>
<dbReference type="EMBL" id="CP033238">
    <property type="protein sequence ID" value="AZF76101.1"/>
    <property type="molecule type" value="Genomic_DNA"/>
</dbReference>
<accession>A0A0E3GV01</accession>
<gene>
    <name evidence="3" type="ORF">SULA_1487</name>
    <name evidence="1" type="ORF">SULB_1488</name>
    <name evidence="2" type="ORF">SULC_1486</name>
    <name evidence="4" type="ORF">SULG_07405</name>
    <name evidence="5" type="ORF">SULH_07405</name>
    <name evidence="6" type="ORF">SULI_07405</name>
    <name evidence="7" type="ORF">SULM_07405</name>
    <name evidence="8" type="ORF">SULN_07405</name>
    <name evidence="9" type="ORF">SULO_07415</name>
    <name evidence="10" type="ORF">SULZ_07645</name>
</gene>
<evidence type="ECO:0000313" key="20">
    <source>
        <dbReference type="Proteomes" id="UP000282269"/>
    </source>
</evidence>
<evidence type="ECO:0000313" key="11">
    <source>
        <dbReference type="Proteomes" id="UP000033057"/>
    </source>
</evidence>
<dbReference type="EMBL" id="CP011056">
    <property type="protein sequence ID" value="AKA76461.1"/>
    <property type="molecule type" value="Genomic_DNA"/>
</dbReference>
<dbReference type="EMBL" id="CP033237">
    <property type="protein sequence ID" value="AZF73477.1"/>
    <property type="molecule type" value="Genomic_DNA"/>
</dbReference>
<evidence type="ECO:0000313" key="4">
    <source>
        <dbReference type="EMBL" id="AZF68237.1"/>
    </source>
</evidence>
<dbReference type="GeneID" id="44129447"/>
<dbReference type="PATRIC" id="fig|2287.6.peg.1530"/>
<dbReference type="Proteomes" id="UP000033106">
    <property type="component" value="Chromosome"/>
</dbReference>
<evidence type="ECO:0000313" key="10">
    <source>
        <dbReference type="EMBL" id="AZF83951.1"/>
    </source>
</evidence>
<dbReference type="KEGG" id="ssol:SULB_1488"/>
<name>A0A0E3GV01_SACSO</name>
<evidence type="ECO:0000313" key="16">
    <source>
        <dbReference type="Proteomes" id="UP000273194"/>
    </source>
</evidence>
<reference evidence="14 15" key="2">
    <citation type="journal article" date="2018" name="Proc. Natl. Acad. Sci. U.S.A.">
        <title>Nonmutational mechanism of inheritance in the Archaeon Sulfolobus solfataricus.</title>
        <authorList>
            <person name="Payne S."/>
            <person name="McCarthy S."/>
            <person name="Johnson T."/>
            <person name="North E."/>
            <person name="Blum P."/>
        </authorList>
    </citation>
    <scope>NUCLEOTIDE SEQUENCE [LARGE SCALE GENOMIC DNA]</scope>
    <source>
        <strain evidence="5 14">SARC-H</strain>
        <strain evidence="6 18">SARC-I</strain>
        <strain evidence="8 19">SARC-N</strain>
        <strain evidence="9 20">SARC-O</strain>
        <strain evidence="10 15">SUL120</strain>
        <strain evidence="4 16">SULG</strain>
        <strain evidence="7 17">SULM</strain>
    </source>
</reference>
<evidence type="ECO:0000313" key="3">
    <source>
        <dbReference type="EMBL" id="AKA79154.1"/>
    </source>
</evidence>
<dbReference type="Proteomes" id="UP000273443">
    <property type="component" value="Chromosome"/>
</dbReference>
<dbReference type="Proteomes" id="UP000267993">
    <property type="component" value="Chromosome"/>
</dbReference>
<dbReference type="EMBL" id="CP033239">
    <property type="protein sequence ID" value="AZF78712.1"/>
    <property type="molecule type" value="Genomic_DNA"/>
</dbReference>
<dbReference type="EMBL" id="CP011057">
    <property type="protein sequence ID" value="AKA79154.1"/>
    <property type="molecule type" value="Genomic_DNA"/>
</dbReference>
<dbReference type="AlphaFoldDB" id="A0A0E3GV01"/>
<sequence length="207" mass="23948">MRFEVTVDYLQGIGRKVLTNDGHVIELNPSLEKELLLIGVQPKLFVEGLMDAVIQNSGTYSFFLPSKKIIDDCENILRIFEIWISTNTLTRKMLVIIVNVEGNAQITLLRPELYNDFSKDLIEILAKKYICLKITMPFMYRSVIFDTFNSFKRLFDIIFEGIINLSGNIYMATISNDKKALLWKIDTTNIRYVSNNLIPSELLRLIR</sequence>
<dbReference type="EMBL" id="CP033235">
    <property type="protein sequence ID" value="AZF68237.1"/>
    <property type="molecule type" value="Genomic_DNA"/>
</dbReference>
<evidence type="ECO:0000313" key="8">
    <source>
        <dbReference type="EMBL" id="AZF78712.1"/>
    </source>
</evidence>
<proteinExistence type="predicted"/>
<evidence type="ECO:0000313" key="7">
    <source>
        <dbReference type="EMBL" id="AZF76101.1"/>
    </source>
</evidence>
<evidence type="ECO:0000313" key="18">
    <source>
        <dbReference type="Proteomes" id="UP000275843"/>
    </source>
</evidence>
<dbReference type="Proteomes" id="UP000282269">
    <property type="component" value="Chromosome"/>
</dbReference>
<dbReference type="Proteomes" id="UP000269431">
    <property type="component" value="Chromosome"/>
</dbReference>
<dbReference type="EMBL" id="CP011055">
    <property type="protein sequence ID" value="AKA73764.1"/>
    <property type="molecule type" value="Genomic_DNA"/>
</dbReference>
<evidence type="ECO:0000313" key="15">
    <source>
        <dbReference type="Proteomes" id="UP000269431"/>
    </source>
</evidence>
<dbReference type="KEGG" id="ssoa:SULA_1487"/>
<dbReference type="Proteomes" id="UP000278715">
    <property type="component" value="Chromosome"/>
</dbReference>
<evidence type="ECO:0000313" key="14">
    <source>
        <dbReference type="Proteomes" id="UP000267993"/>
    </source>
</evidence>
<reference evidence="11 12" key="1">
    <citation type="journal article" date="2015" name="Genome Announc.">
        <title>Complete Genome Sequence of Sulfolobus solfataricus Strain 98/2 and Evolved Derivatives.</title>
        <authorList>
            <person name="McCarthy S."/>
            <person name="Gradnigo J."/>
            <person name="Johnson T."/>
            <person name="Payne S."/>
            <person name="Lipzen A."/>
            <person name="Martin J."/>
            <person name="Schackwitz W."/>
            <person name="Moriyama E."/>
            <person name="Blum P."/>
        </authorList>
    </citation>
    <scope>NUCLEOTIDE SEQUENCE [LARGE SCALE GENOMIC DNA]</scope>
    <source>
        <strain evidence="11">98/2 SULC</strain>
        <strain evidence="1">SARC-B</strain>
        <strain evidence="2">SARC-C</strain>
        <strain evidence="3 13">SULA</strain>
        <strain evidence="12">SULB</strain>
    </source>
</reference>
<evidence type="ECO:0000313" key="2">
    <source>
        <dbReference type="EMBL" id="AKA76461.1"/>
    </source>
</evidence>
<dbReference type="EMBL" id="CP033241">
    <property type="protein sequence ID" value="AZF83951.1"/>
    <property type="molecule type" value="Genomic_DNA"/>
</dbReference>